<name>A0ACC0LID7_RHOML</name>
<reference evidence="1" key="1">
    <citation type="submission" date="2022-02" db="EMBL/GenBank/DDBJ databases">
        <title>Plant Genome Project.</title>
        <authorList>
            <person name="Zhang R.-G."/>
        </authorList>
    </citation>
    <scope>NUCLEOTIDE SEQUENCE</scope>
    <source>
        <strain evidence="1">AT1</strain>
    </source>
</reference>
<organism evidence="1 2">
    <name type="scientific">Rhododendron molle</name>
    <name type="common">Chinese azalea</name>
    <name type="synonym">Azalea mollis</name>
    <dbReference type="NCBI Taxonomy" id="49168"/>
    <lineage>
        <taxon>Eukaryota</taxon>
        <taxon>Viridiplantae</taxon>
        <taxon>Streptophyta</taxon>
        <taxon>Embryophyta</taxon>
        <taxon>Tracheophyta</taxon>
        <taxon>Spermatophyta</taxon>
        <taxon>Magnoliopsida</taxon>
        <taxon>eudicotyledons</taxon>
        <taxon>Gunneridae</taxon>
        <taxon>Pentapetalae</taxon>
        <taxon>asterids</taxon>
        <taxon>Ericales</taxon>
        <taxon>Ericaceae</taxon>
        <taxon>Ericoideae</taxon>
        <taxon>Rhodoreae</taxon>
        <taxon>Rhododendron</taxon>
    </lineage>
</organism>
<comment type="caution">
    <text evidence="1">The sequence shown here is derived from an EMBL/GenBank/DDBJ whole genome shotgun (WGS) entry which is preliminary data.</text>
</comment>
<dbReference type="EMBL" id="CM046399">
    <property type="protein sequence ID" value="KAI8528286.1"/>
    <property type="molecule type" value="Genomic_DNA"/>
</dbReference>
<keyword evidence="2" id="KW-1185">Reference proteome</keyword>
<sequence>MHTVQAASRVECCFLGKGIEEFGHGFVATEGILDDASVVQEADVLGTMHEAVHEKEVRGDIVPQAGFAGGWWLLWPVPLPSSLDLLLLVRRRA</sequence>
<accession>A0ACC0LID7</accession>
<protein>
    <submittedName>
        <fullName evidence="1">Uncharacterized protein</fullName>
    </submittedName>
</protein>
<dbReference type="Proteomes" id="UP001062846">
    <property type="component" value="Chromosome 12"/>
</dbReference>
<evidence type="ECO:0000313" key="2">
    <source>
        <dbReference type="Proteomes" id="UP001062846"/>
    </source>
</evidence>
<evidence type="ECO:0000313" key="1">
    <source>
        <dbReference type="EMBL" id="KAI8528286.1"/>
    </source>
</evidence>
<proteinExistence type="predicted"/>
<gene>
    <name evidence="1" type="ORF">RHMOL_Rhmol12G0138100</name>
</gene>